<dbReference type="HOGENOM" id="CLU_1599712_0_0_0"/>
<sequence length="166" mass="18445">MVASLVLMSRIRSPRLVCTTTTRRFRSMGVAKQNEALLVFRMQGIVDRLRQGISNAVLASSRRPRALRGSCEPSTGPFKHQGHRMSTILHNSLIRPAWGMARDLQDVGAWCSSIRGNGFIARLPRMSPEKNHNAASRIWNSYGSIEVPSAFLLTVNIFSLGTTSHQ</sequence>
<protein>
    <submittedName>
        <fullName evidence="1">Uncharacterized protein</fullName>
    </submittedName>
</protein>
<dbReference type="KEGG" id="mox:DAMO_3096"/>
<evidence type="ECO:0000313" key="1">
    <source>
        <dbReference type="EMBL" id="CBE70169.1"/>
    </source>
</evidence>
<dbReference type="AlphaFoldDB" id="D5MMP7"/>
<gene>
    <name evidence="1" type="ORF">DAMO_3096</name>
</gene>
<organism evidence="1 2">
    <name type="scientific">Methylomirabilis oxygeniifera</name>
    <dbReference type="NCBI Taxonomy" id="671143"/>
    <lineage>
        <taxon>Bacteria</taxon>
        <taxon>Candidatus Methylomirabilota</taxon>
        <taxon>Candidatus Methylomirabilia</taxon>
        <taxon>Candidatus Methylomirabilales</taxon>
        <taxon>Candidatus Methylomirabilaceae</taxon>
        <taxon>Candidatus Methylomirabilis</taxon>
    </lineage>
</organism>
<reference evidence="1 2" key="1">
    <citation type="journal article" date="2010" name="Nature">
        <title>Nitrite-driven anaerobic methane oxidation by oxygenic bacteria.</title>
        <authorList>
            <person name="Ettwig K.F."/>
            <person name="Butler M.K."/>
            <person name="Le Paslier D."/>
            <person name="Pelletier E."/>
            <person name="Mangenot S."/>
            <person name="Kuypers M.M.M."/>
            <person name="Schreiber F."/>
            <person name="Dutilh B.E."/>
            <person name="Zedelius J."/>
            <person name="de Beer D."/>
            <person name="Gloerich J."/>
            <person name="Wessels H.J.C.T."/>
            <person name="van Allen T."/>
            <person name="Luesken F."/>
            <person name="Wu M."/>
            <person name="van de Pas-Schoonen K.T."/>
            <person name="Op den Camp H.J.M."/>
            <person name="Janssen-Megens E.M."/>
            <person name="Francoijs K-J."/>
            <person name="Stunnenberg H."/>
            <person name="Weissenbach J."/>
            <person name="Jetten M.S.M."/>
            <person name="Strous M."/>
        </authorList>
    </citation>
    <scope>NUCLEOTIDE SEQUENCE [LARGE SCALE GENOMIC DNA]</scope>
</reference>
<accession>D5MMP7</accession>
<name>D5MMP7_METO1</name>
<dbReference type="Proteomes" id="UP000006898">
    <property type="component" value="Chromosome"/>
</dbReference>
<dbReference type="EMBL" id="FP565575">
    <property type="protein sequence ID" value="CBE70169.1"/>
    <property type="molecule type" value="Genomic_DNA"/>
</dbReference>
<evidence type="ECO:0000313" key="2">
    <source>
        <dbReference type="Proteomes" id="UP000006898"/>
    </source>
</evidence>
<proteinExistence type="predicted"/>